<evidence type="ECO:0000313" key="2">
    <source>
        <dbReference type="Proteomes" id="UP001498421"/>
    </source>
</evidence>
<evidence type="ECO:0000313" key="1">
    <source>
        <dbReference type="EMBL" id="KAK7427757.1"/>
    </source>
</evidence>
<dbReference type="EMBL" id="JAZAVK010000049">
    <property type="protein sequence ID" value="KAK7427757.1"/>
    <property type="molecule type" value="Genomic_DNA"/>
</dbReference>
<sequence>MRPVSLCSLDHRVEKKSILMLNITRLYLNYVESVVPANISSKQGNKRLPLEIWHIIFEMAALNDKSHSYTLVQPQSLKQSKAGFTTLLCAEIPEWNTCGNLEDPHLVWYYEHYLTNPYSCPEGGGDRPFRLPDNESAVFRIPTAALDKKILFEKLAIPDVIAWTEQGVCDFCGGGRTFCAGCRDGKQIAEEWTSASHLGDCAIRMLCPLCMGADFAEDSISMQQELLKDRPEMSEDEYDAWENRRFAELGYM</sequence>
<protein>
    <submittedName>
        <fullName evidence="1">Uncharacterized protein</fullName>
    </submittedName>
</protein>
<organism evidence="1 2">
    <name type="scientific">Neonectria magnoliae</name>
    <dbReference type="NCBI Taxonomy" id="2732573"/>
    <lineage>
        <taxon>Eukaryota</taxon>
        <taxon>Fungi</taxon>
        <taxon>Dikarya</taxon>
        <taxon>Ascomycota</taxon>
        <taxon>Pezizomycotina</taxon>
        <taxon>Sordariomycetes</taxon>
        <taxon>Hypocreomycetidae</taxon>
        <taxon>Hypocreales</taxon>
        <taxon>Nectriaceae</taxon>
        <taxon>Neonectria</taxon>
    </lineage>
</organism>
<reference evidence="1 2" key="1">
    <citation type="journal article" date="2025" name="Microbiol. Resour. Announc.">
        <title>Draft genome sequences for Neonectria magnoliae and Neonectria punicea, canker pathogens of Liriodendron tulipifera and Acer saccharum in West Virginia.</title>
        <authorList>
            <person name="Petronek H.M."/>
            <person name="Kasson M.T."/>
            <person name="Metheny A.M."/>
            <person name="Stauder C.M."/>
            <person name="Lovett B."/>
            <person name="Lynch S.C."/>
            <person name="Garnas J.R."/>
            <person name="Kasson L.R."/>
            <person name="Stajich J.E."/>
        </authorList>
    </citation>
    <scope>NUCLEOTIDE SEQUENCE [LARGE SCALE GENOMIC DNA]</scope>
    <source>
        <strain evidence="1 2">NRRL 64651</strain>
    </source>
</reference>
<dbReference type="Proteomes" id="UP001498421">
    <property type="component" value="Unassembled WGS sequence"/>
</dbReference>
<gene>
    <name evidence="1" type="ORF">QQZ08_005695</name>
</gene>
<proteinExistence type="predicted"/>
<name>A0ABR1I4D4_9HYPO</name>
<keyword evidence="2" id="KW-1185">Reference proteome</keyword>
<comment type="caution">
    <text evidence="1">The sequence shown here is derived from an EMBL/GenBank/DDBJ whole genome shotgun (WGS) entry which is preliminary data.</text>
</comment>
<accession>A0ABR1I4D4</accession>